<name>A0A4P8IXU0_9BURK</name>
<dbReference type="RefSeq" id="WP_137335546.1">
    <property type="nucleotide sequence ID" value="NZ_CP040078.1"/>
</dbReference>
<feature type="signal peptide" evidence="1">
    <location>
        <begin position="1"/>
        <end position="21"/>
    </location>
</feature>
<dbReference type="OrthoDB" id="9035114at2"/>
<gene>
    <name evidence="2" type="ORF">FAZ95_26945</name>
</gene>
<dbReference type="KEGG" id="tvl:FAZ95_26945"/>
<evidence type="ECO:0000256" key="1">
    <source>
        <dbReference type="SAM" id="SignalP"/>
    </source>
</evidence>
<keyword evidence="1" id="KW-0732">Signal</keyword>
<evidence type="ECO:0008006" key="4">
    <source>
        <dbReference type="Google" id="ProtNLM"/>
    </source>
</evidence>
<reference evidence="2 3" key="1">
    <citation type="submission" date="2019-05" db="EMBL/GenBank/DDBJ databases">
        <title>Burkholderia sp. DHOD12, isolated from subtropical forest soil.</title>
        <authorList>
            <person name="Gao Z.-H."/>
            <person name="Qiu L.-H."/>
        </authorList>
    </citation>
    <scope>NUCLEOTIDE SEQUENCE [LARGE SCALE GENOMIC DNA]</scope>
    <source>
        <strain evidence="2 3">DHOD12</strain>
    </source>
</reference>
<proteinExistence type="predicted"/>
<dbReference type="AlphaFoldDB" id="A0A4P8IXU0"/>
<organism evidence="2 3">
    <name type="scientific">Trinickia violacea</name>
    <dbReference type="NCBI Taxonomy" id="2571746"/>
    <lineage>
        <taxon>Bacteria</taxon>
        <taxon>Pseudomonadati</taxon>
        <taxon>Pseudomonadota</taxon>
        <taxon>Betaproteobacteria</taxon>
        <taxon>Burkholderiales</taxon>
        <taxon>Burkholderiaceae</taxon>
        <taxon>Trinickia</taxon>
    </lineage>
</organism>
<protein>
    <recommendedName>
        <fullName evidence="4">DUF4148 domain-containing protein</fullName>
    </recommendedName>
</protein>
<accession>A0A4P8IXU0</accession>
<feature type="chain" id="PRO_5020857061" description="DUF4148 domain-containing protein" evidence="1">
    <location>
        <begin position="22"/>
        <end position="87"/>
    </location>
</feature>
<evidence type="ECO:0000313" key="3">
    <source>
        <dbReference type="Proteomes" id="UP000298656"/>
    </source>
</evidence>
<dbReference type="Proteomes" id="UP000298656">
    <property type="component" value="Chromosome 2"/>
</dbReference>
<dbReference type="EMBL" id="CP040078">
    <property type="protein sequence ID" value="QCP52775.1"/>
    <property type="molecule type" value="Genomic_DNA"/>
</dbReference>
<keyword evidence="3" id="KW-1185">Reference proteome</keyword>
<evidence type="ECO:0000313" key="2">
    <source>
        <dbReference type="EMBL" id="QCP52775.1"/>
    </source>
</evidence>
<sequence>MKTVCVLVGGLLCVSAWQAYAADASGNSQAATADVVNNAEGPVGSAGTMSGGPSANVGKTRADVYQDLVRSQTDGEAARIRDFYKGQ</sequence>